<dbReference type="EMBL" id="JBHTCG010000003">
    <property type="protein sequence ID" value="MFC7381865.1"/>
    <property type="molecule type" value="Genomic_DNA"/>
</dbReference>
<organism evidence="1 2">
    <name type="scientific">Sphaerisporangium rhizosphaerae</name>
    <dbReference type="NCBI Taxonomy" id="2269375"/>
    <lineage>
        <taxon>Bacteria</taxon>
        <taxon>Bacillati</taxon>
        <taxon>Actinomycetota</taxon>
        <taxon>Actinomycetes</taxon>
        <taxon>Streptosporangiales</taxon>
        <taxon>Streptosporangiaceae</taxon>
        <taxon>Sphaerisporangium</taxon>
    </lineage>
</organism>
<sequence>MSYRPYTYVTVTLEPDRDPRVSVTYHTGELRIRTAVIDGKRPYLSMEAARGMVSISTTGAGPVTDQDITVARELFTAAARYLADCERLQAAQTDPAGPCETAA</sequence>
<proteinExistence type="predicted"/>
<evidence type="ECO:0008006" key="3">
    <source>
        <dbReference type="Google" id="ProtNLM"/>
    </source>
</evidence>
<gene>
    <name evidence="1" type="ORF">ACFQSB_06575</name>
</gene>
<dbReference type="Proteomes" id="UP001596496">
    <property type="component" value="Unassembled WGS sequence"/>
</dbReference>
<evidence type="ECO:0000313" key="1">
    <source>
        <dbReference type="EMBL" id="MFC7381865.1"/>
    </source>
</evidence>
<name>A0ABW2P0C0_9ACTN</name>
<protein>
    <recommendedName>
        <fullName evidence="3">DUF1876 domain-containing protein</fullName>
    </recommendedName>
</protein>
<comment type="caution">
    <text evidence="1">The sequence shown here is derived from an EMBL/GenBank/DDBJ whole genome shotgun (WGS) entry which is preliminary data.</text>
</comment>
<dbReference type="RefSeq" id="WP_380824931.1">
    <property type="nucleotide sequence ID" value="NZ_JBHTCG010000003.1"/>
</dbReference>
<keyword evidence="2" id="KW-1185">Reference proteome</keyword>
<accession>A0ABW2P0C0</accession>
<reference evidence="2" key="1">
    <citation type="journal article" date="2019" name="Int. J. Syst. Evol. Microbiol.">
        <title>The Global Catalogue of Microorganisms (GCM) 10K type strain sequencing project: providing services to taxonomists for standard genome sequencing and annotation.</title>
        <authorList>
            <consortium name="The Broad Institute Genomics Platform"/>
            <consortium name="The Broad Institute Genome Sequencing Center for Infectious Disease"/>
            <person name="Wu L."/>
            <person name="Ma J."/>
        </authorList>
    </citation>
    <scope>NUCLEOTIDE SEQUENCE [LARGE SCALE GENOMIC DNA]</scope>
    <source>
        <strain evidence="2">CECT 7649</strain>
    </source>
</reference>
<evidence type="ECO:0000313" key="2">
    <source>
        <dbReference type="Proteomes" id="UP001596496"/>
    </source>
</evidence>